<dbReference type="GeneTree" id="ENSGT00940000158329"/>
<dbReference type="InterPro" id="IPR003593">
    <property type="entry name" value="AAA+_ATPase"/>
</dbReference>
<evidence type="ECO:0000256" key="1">
    <source>
        <dbReference type="ARBA" id="ARBA00022737"/>
    </source>
</evidence>
<dbReference type="InterPro" id="IPR017871">
    <property type="entry name" value="ABC_transporter-like_CS"/>
</dbReference>
<feature type="region of interest" description="Disordered" evidence="4">
    <location>
        <begin position="521"/>
        <end position="568"/>
    </location>
</feature>
<feature type="region of interest" description="Disordered" evidence="4">
    <location>
        <begin position="1"/>
        <end position="206"/>
    </location>
</feature>
<sequence>MPKGPKQQPPEPEWIGDGEGTSPAGEWGGGWSGRAGASLMLSFQQQKKKRDTRKGRRKKDVDDDDDGDERVLMERLKQLSVPASDEEDEVPVPVPRGRKKAKGGNVFEALIQDESEEEKEEEEEKPVLKPAKPEKNRINKAVAEEPPGLRNKKGKEEKSKGKAKNKPSATDSEGEDDEDMTKEKEPPRPGKDKDKKGAEQTEGLTSFSHDNMKLLCCNIECPFPPQMDYERQVESLKAANAAENDFSVSQAEVSSRQAMLENASDIKLEKFSISAHGKELFVNADLYIVAGRRYGLVGPNGKGKTTLLKHIANRALSIPPNIDVLLCEQEVVADETPAVQAVLRADTKRLRLLEEEKRLQGQLEQGDDTAAEKLEKVYEELRATGAAAAEAKARRILAGLGFDPEMQNRPTQKFSGGWRMRVSLARALFMEPTLLMLDEPTNHLDLNAVIWLNNYLQGWRKTLLIVSHDQGFLDDVCTDIIHLDTQRLHYYRGNYMTFKKMYQQKQKELLKQYEKQEKKLKELKAGGKSTKQAEKQTKEVLTRKQQKCRRKNQDEESQDPPELLKRPREYTVRFTFPDPPPLSPPVLGLHGVTFGYEGQKPLFKNLDFGIDMDSRSELVGHGETELWCLPLPSCSHPCFSLQTNGEMRKNHRLKIGFFNQQYAEQLHMEETPTEYLQRGFNLPYQDARKCLGRFGLESHAHTIQICKLSGGQKARVVFAELACREPDVLILDEPTNNLDIESIDALGEAINEYKGAVIVVSHDARLITETNCQLWVVEEQSVSQIDGDFDDYKREVLEALGEVMVNRPRD</sequence>
<dbReference type="Proteomes" id="UP000002494">
    <property type="component" value="Chromosome 20"/>
</dbReference>
<dbReference type="InterPro" id="IPR027417">
    <property type="entry name" value="P-loop_NTPase"/>
</dbReference>
<dbReference type="PANTHER" id="PTHR19211:SF14">
    <property type="entry name" value="ATP-BINDING CASSETTE SUB-FAMILY F MEMBER 1"/>
    <property type="match status" value="1"/>
</dbReference>
<reference evidence="6" key="1">
    <citation type="submission" date="2024-01" db="EMBL/GenBank/DDBJ databases">
        <title>GRCr8: a new rat reference genome assembly contstructed from accurate long reads and long range scaffolding.</title>
        <authorList>
            <person name="Doris P.A."/>
            <person name="Kalbfleisch T."/>
            <person name="Li K."/>
            <person name="Howe K."/>
            <person name="Wood J."/>
        </authorList>
    </citation>
    <scope>NUCLEOTIDE SEQUENCE [LARGE SCALE GENOMIC DNA]</scope>
    <source>
        <strain evidence="6">Brown Norway</strain>
    </source>
</reference>
<keyword evidence="1" id="KW-0677">Repeat</keyword>
<evidence type="ECO:0000256" key="2">
    <source>
        <dbReference type="ARBA" id="ARBA00022741"/>
    </source>
</evidence>
<keyword evidence="2" id="KW-0547">Nucleotide-binding</keyword>
<dbReference type="PANTHER" id="PTHR19211">
    <property type="entry name" value="ATP-BINDING TRANSPORT PROTEIN-RELATED"/>
    <property type="match status" value="1"/>
</dbReference>
<dbReference type="SUPFAM" id="SSF52540">
    <property type="entry name" value="P-loop containing nucleoside triphosphate hydrolases"/>
    <property type="match status" value="2"/>
</dbReference>
<evidence type="ECO:0000256" key="4">
    <source>
        <dbReference type="SAM" id="MobiDB-lite"/>
    </source>
</evidence>
<feature type="domain" description="ABC transporter" evidence="5">
    <location>
        <begin position="587"/>
        <end position="805"/>
    </location>
</feature>
<organism evidence="6 7">
    <name type="scientific">Rattus norvegicus</name>
    <name type="common">Rat</name>
    <dbReference type="NCBI Taxonomy" id="10116"/>
    <lineage>
        <taxon>Eukaryota</taxon>
        <taxon>Metazoa</taxon>
        <taxon>Chordata</taxon>
        <taxon>Craniata</taxon>
        <taxon>Vertebrata</taxon>
        <taxon>Euteleostomi</taxon>
        <taxon>Mammalia</taxon>
        <taxon>Eutheria</taxon>
        <taxon>Euarchontoglires</taxon>
        <taxon>Glires</taxon>
        <taxon>Rodentia</taxon>
        <taxon>Myomorpha</taxon>
        <taxon>Muroidea</taxon>
        <taxon>Muridae</taxon>
        <taxon>Murinae</taxon>
        <taxon>Rattus</taxon>
    </lineage>
</organism>
<evidence type="ECO:0000259" key="5">
    <source>
        <dbReference type="PROSITE" id="PS50893"/>
    </source>
</evidence>
<feature type="compositionally biased region" description="Basic and acidic residues" evidence="4">
    <location>
        <begin position="521"/>
        <end position="542"/>
    </location>
</feature>
<feature type="compositionally biased region" description="Basic and acidic residues" evidence="4">
    <location>
        <begin position="125"/>
        <end position="137"/>
    </location>
</feature>
<dbReference type="InterPro" id="IPR003439">
    <property type="entry name" value="ABC_transporter-like_ATP-bd"/>
</dbReference>
<protein>
    <submittedName>
        <fullName evidence="6">ATP binding cassette subfamily F member 1</fullName>
    </submittedName>
</protein>
<accession>A0A8I6A7P9</accession>
<dbReference type="PROSITE" id="PS00211">
    <property type="entry name" value="ABC_TRANSPORTER_1"/>
    <property type="match status" value="2"/>
</dbReference>
<feature type="domain" description="ABC transporter" evidence="5">
    <location>
        <begin position="266"/>
        <end position="510"/>
    </location>
</feature>
<dbReference type="GO" id="GO:0005737">
    <property type="term" value="C:cytoplasm"/>
    <property type="evidence" value="ECO:0007669"/>
    <property type="project" value="UniProtKB-SubCell"/>
</dbReference>
<feature type="compositionally biased region" description="Basic and acidic residues" evidence="4">
    <location>
        <begin position="181"/>
        <end position="199"/>
    </location>
</feature>
<dbReference type="OMA" id="ARLVLCM"/>
<gene>
    <name evidence="6 8" type="primary">Abcf1</name>
</gene>
<dbReference type="InterPro" id="IPR050611">
    <property type="entry name" value="ABCF"/>
</dbReference>
<proteinExistence type="evidence at protein level"/>
<evidence type="ECO:0000256" key="3">
    <source>
        <dbReference type="ARBA" id="ARBA00022840"/>
    </source>
</evidence>
<keyword evidence="7" id="KW-1185">Reference proteome</keyword>
<feature type="compositionally biased region" description="Basic residues" evidence="4">
    <location>
        <begin position="46"/>
        <end position="58"/>
    </location>
</feature>
<dbReference type="CDD" id="cd03221">
    <property type="entry name" value="ABCF_EF-3"/>
    <property type="match status" value="1"/>
</dbReference>
<reference evidence="6" key="3">
    <citation type="submission" date="2025-09" db="UniProtKB">
        <authorList>
            <consortium name="Ensembl"/>
        </authorList>
    </citation>
    <scope>IDENTIFICATION</scope>
    <source>
        <strain evidence="6">Brown Norway</strain>
    </source>
</reference>
<dbReference type="GO" id="GO:0005524">
    <property type="term" value="F:ATP binding"/>
    <property type="evidence" value="ECO:0007669"/>
    <property type="project" value="UniProtKB-KW"/>
</dbReference>
<name>A0A8I6A7P9_RAT</name>
<dbReference type="OrthoDB" id="2110130at2759"/>
<reference evidence="6" key="2">
    <citation type="submission" date="2025-08" db="UniProtKB">
        <authorList>
            <consortium name="Ensembl"/>
        </authorList>
    </citation>
    <scope>IDENTIFICATION</scope>
    <source>
        <strain evidence="6">Brown Norway</strain>
    </source>
</reference>
<evidence type="ECO:0000313" key="6">
    <source>
        <dbReference type="Ensembl" id="ENSRNOP00000087295.2"/>
    </source>
</evidence>
<dbReference type="GO" id="GO:0005635">
    <property type="term" value="C:nuclear envelope"/>
    <property type="evidence" value="ECO:0007669"/>
    <property type="project" value="UniProtKB-SubCell"/>
</dbReference>
<keyword evidence="9" id="KW-1267">Proteomics identification</keyword>
<evidence type="ECO:0007829" key="9">
    <source>
        <dbReference type="PeptideAtlas" id="A0A8I6A7P9"/>
    </source>
</evidence>
<keyword evidence="3" id="KW-0067">ATP-binding</keyword>
<dbReference type="GO" id="GO:0016887">
    <property type="term" value="F:ATP hydrolysis activity"/>
    <property type="evidence" value="ECO:0007669"/>
    <property type="project" value="InterPro"/>
</dbReference>
<evidence type="ECO:0000313" key="7">
    <source>
        <dbReference type="Proteomes" id="UP000002494"/>
    </source>
</evidence>
<evidence type="ECO:0000313" key="8">
    <source>
        <dbReference type="RGD" id="620286"/>
    </source>
</evidence>
<dbReference type="Gene3D" id="3.40.50.300">
    <property type="entry name" value="P-loop containing nucleotide triphosphate hydrolases"/>
    <property type="match status" value="2"/>
</dbReference>
<dbReference type="Pfam" id="PF00005">
    <property type="entry name" value="ABC_tran"/>
    <property type="match status" value="2"/>
</dbReference>
<dbReference type="PROSITE" id="PS50893">
    <property type="entry name" value="ABC_TRANSPORTER_2"/>
    <property type="match status" value="2"/>
</dbReference>
<dbReference type="Ensembl" id="ENSRNOT00000113889.2">
    <property type="protein sequence ID" value="ENSRNOP00000087295.2"/>
    <property type="gene ID" value="ENSRNOG00000000799.10"/>
</dbReference>
<dbReference type="SMART" id="SM00382">
    <property type="entry name" value="AAA"/>
    <property type="match status" value="1"/>
</dbReference>
<dbReference type="GO" id="GO:0005654">
    <property type="term" value="C:nucleoplasm"/>
    <property type="evidence" value="ECO:0007669"/>
    <property type="project" value="UniProtKB-SubCell"/>
</dbReference>
<feature type="compositionally biased region" description="Acidic residues" evidence="4">
    <location>
        <begin position="111"/>
        <end position="124"/>
    </location>
</feature>
<dbReference type="AlphaFoldDB" id="A0A8I6A7P9"/>
<dbReference type="RGD" id="620286">
    <property type="gene designation" value="Abcf1"/>
</dbReference>